<evidence type="ECO:0000256" key="1">
    <source>
        <dbReference type="SAM" id="MobiDB-lite"/>
    </source>
</evidence>
<dbReference type="AlphaFoldDB" id="A0AAV2DC60"/>
<evidence type="ECO:0000313" key="3">
    <source>
        <dbReference type="Proteomes" id="UP001497516"/>
    </source>
</evidence>
<name>A0AAV2DC60_9ROSI</name>
<dbReference type="Proteomes" id="UP001497516">
    <property type="component" value="Chromosome 2"/>
</dbReference>
<accession>A0AAV2DC60</accession>
<sequence length="156" mass="16740">MRRRPFSYLKCPAVRSVEQSLFLASSLIRVQCCCRETAISVARPPFRNVSALDVCRQPPAAASPGLPPAAPIHCRPGSTASLSSSAIQLISLSIEQFLVGHDSLNANLCEIPQQPSRSSSADPEISNGAIRGIGREGEWEPPRSLGSRIHGDREPA</sequence>
<reference evidence="2 3" key="1">
    <citation type="submission" date="2024-04" db="EMBL/GenBank/DDBJ databases">
        <authorList>
            <person name="Fracassetti M."/>
        </authorList>
    </citation>
    <scope>NUCLEOTIDE SEQUENCE [LARGE SCALE GENOMIC DNA]</scope>
</reference>
<evidence type="ECO:0000313" key="2">
    <source>
        <dbReference type="EMBL" id="CAL1371130.1"/>
    </source>
</evidence>
<feature type="region of interest" description="Disordered" evidence="1">
    <location>
        <begin position="113"/>
        <end position="156"/>
    </location>
</feature>
<protein>
    <submittedName>
        <fullName evidence="2">Uncharacterized protein</fullName>
    </submittedName>
</protein>
<dbReference type="EMBL" id="OZ034815">
    <property type="protein sequence ID" value="CAL1371130.1"/>
    <property type="molecule type" value="Genomic_DNA"/>
</dbReference>
<gene>
    <name evidence="2" type="ORF">LTRI10_LOCUS13210</name>
</gene>
<proteinExistence type="predicted"/>
<keyword evidence="3" id="KW-1185">Reference proteome</keyword>
<organism evidence="2 3">
    <name type="scientific">Linum trigynum</name>
    <dbReference type="NCBI Taxonomy" id="586398"/>
    <lineage>
        <taxon>Eukaryota</taxon>
        <taxon>Viridiplantae</taxon>
        <taxon>Streptophyta</taxon>
        <taxon>Embryophyta</taxon>
        <taxon>Tracheophyta</taxon>
        <taxon>Spermatophyta</taxon>
        <taxon>Magnoliopsida</taxon>
        <taxon>eudicotyledons</taxon>
        <taxon>Gunneridae</taxon>
        <taxon>Pentapetalae</taxon>
        <taxon>rosids</taxon>
        <taxon>fabids</taxon>
        <taxon>Malpighiales</taxon>
        <taxon>Linaceae</taxon>
        <taxon>Linum</taxon>
    </lineage>
</organism>